<dbReference type="GO" id="GO:0005737">
    <property type="term" value="C:cytoplasm"/>
    <property type="evidence" value="ECO:0007669"/>
    <property type="project" value="UniProtKB-SubCell"/>
</dbReference>
<dbReference type="GO" id="GO:0008914">
    <property type="term" value="F:leucyl-tRNA--protein transferase activity"/>
    <property type="evidence" value="ECO:0007669"/>
    <property type="project" value="UniProtKB-UniRule"/>
</dbReference>
<comment type="similarity">
    <text evidence="4">Belongs to the L/F-transferase family.</text>
</comment>
<comment type="function">
    <text evidence="4">Functions in the N-end rule pathway of protein degradation where it conjugates Leu, Phe and, less efficiently, Met from aminoacyl-tRNAs to the N-termini of proteins containing an N-terminal arginine or lysine.</text>
</comment>
<keyword evidence="2 4" id="KW-0808">Transferase</keyword>
<sequence>MGSPSDLNTEITPQVLLKAYACGIFPMAESALDHSLFWVEPELRGILPLNEVHVPRRLARTIRQGRFEVRVDSDYHGVIDGCASSRPGRRTTWINSQIRRLYSQLFKMGHCHTVETWLDGELVGGLYGVELGRAFFGESMFSYERDASKVALVYLVARLIHGGFTLLDTQFVTEHLKTFGAREIGREQFQSLLATAVRGKADFYRLSEDTSPSGILQLVNQTSNTGCSTP</sequence>
<evidence type="ECO:0000256" key="1">
    <source>
        <dbReference type="ARBA" id="ARBA00022490"/>
    </source>
</evidence>
<dbReference type="PANTHER" id="PTHR30098">
    <property type="entry name" value="LEUCYL/PHENYLALANYL-TRNA--PROTEIN TRANSFERASE"/>
    <property type="match status" value="1"/>
</dbReference>
<dbReference type="SUPFAM" id="SSF55729">
    <property type="entry name" value="Acyl-CoA N-acyltransferases (Nat)"/>
    <property type="match status" value="1"/>
</dbReference>
<evidence type="ECO:0000256" key="2">
    <source>
        <dbReference type="ARBA" id="ARBA00022679"/>
    </source>
</evidence>
<dbReference type="RefSeq" id="WP_119060370.1">
    <property type="nucleotide sequence ID" value="NZ_QXDF01000001.1"/>
</dbReference>
<evidence type="ECO:0000256" key="3">
    <source>
        <dbReference type="ARBA" id="ARBA00023315"/>
    </source>
</evidence>
<comment type="catalytic activity">
    <reaction evidence="4">
        <text>L-phenylalanyl-tRNA(Phe) + an N-terminal L-alpha-aminoacyl-[protein] = an N-terminal L-phenylalanyl-L-alpha-aminoacyl-[protein] + tRNA(Phe)</text>
        <dbReference type="Rhea" id="RHEA:43632"/>
        <dbReference type="Rhea" id="RHEA-COMP:9668"/>
        <dbReference type="Rhea" id="RHEA-COMP:9699"/>
        <dbReference type="Rhea" id="RHEA-COMP:10636"/>
        <dbReference type="Rhea" id="RHEA-COMP:10637"/>
        <dbReference type="ChEBI" id="CHEBI:78442"/>
        <dbReference type="ChEBI" id="CHEBI:78531"/>
        <dbReference type="ChEBI" id="CHEBI:78597"/>
        <dbReference type="ChEBI" id="CHEBI:83561"/>
        <dbReference type="EC" id="2.3.2.6"/>
    </reaction>
</comment>
<dbReference type="InterPro" id="IPR004616">
    <property type="entry name" value="Leu/Phe-tRNA_Trfase"/>
</dbReference>
<dbReference type="EMBL" id="QXDF01000001">
    <property type="protein sequence ID" value="RIA55469.1"/>
    <property type="molecule type" value="Genomic_DNA"/>
</dbReference>
<comment type="subcellular location">
    <subcellularLocation>
        <location evidence="4">Cytoplasm</location>
    </subcellularLocation>
</comment>
<dbReference type="OrthoDB" id="9790282at2"/>
<dbReference type="Gene3D" id="3.40.630.70">
    <property type="entry name" value="Leucyl/phenylalanyl-tRNA-protein transferase, C-terminal domain"/>
    <property type="match status" value="1"/>
</dbReference>
<evidence type="ECO:0000313" key="6">
    <source>
        <dbReference type="Proteomes" id="UP000266273"/>
    </source>
</evidence>
<comment type="caution">
    <text evidence="5">The sequence shown here is derived from an EMBL/GenBank/DDBJ whole genome shotgun (WGS) entry which is preliminary data.</text>
</comment>
<dbReference type="InterPro" id="IPR016181">
    <property type="entry name" value="Acyl_CoA_acyltransferase"/>
</dbReference>
<accession>A0A397Q4X6</accession>
<reference evidence="5 6" key="1">
    <citation type="submission" date="2018-08" db="EMBL/GenBank/DDBJ databases">
        <title>Genomic Encyclopedia of Archaeal and Bacterial Type Strains, Phase II (KMG-II): from individual species to whole genera.</title>
        <authorList>
            <person name="Goeker M."/>
        </authorList>
    </citation>
    <scope>NUCLEOTIDE SEQUENCE [LARGE SCALE GENOMIC DNA]</scope>
    <source>
        <strain evidence="5 6">DSM 5002</strain>
    </source>
</reference>
<dbReference type="Proteomes" id="UP000266273">
    <property type="component" value="Unassembled WGS sequence"/>
</dbReference>
<comment type="catalytic activity">
    <reaction evidence="4">
        <text>N-terminal L-lysyl-[protein] + L-leucyl-tRNA(Leu) = N-terminal L-leucyl-L-lysyl-[protein] + tRNA(Leu) + H(+)</text>
        <dbReference type="Rhea" id="RHEA:12340"/>
        <dbReference type="Rhea" id="RHEA-COMP:9613"/>
        <dbReference type="Rhea" id="RHEA-COMP:9622"/>
        <dbReference type="Rhea" id="RHEA-COMP:12670"/>
        <dbReference type="Rhea" id="RHEA-COMP:12671"/>
        <dbReference type="ChEBI" id="CHEBI:15378"/>
        <dbReference type="ChEBI" id="CHEBI:65249"/>
        <dbReference type="ChEBI" id="CHEBI:78442"/>
        <dbReference type="ChEBI" id="CHEBI:78494"/>
        <dbReference type="ChEBI" id="CHEBI:133043"/>
        <dbReference type="EC" id="2.3.2.6"/>
    </reaction>
</comment>
<keyword evidence="6" id="KW-1185">Reference proteome</keyword>
<dbReference type="InterPro" id="IPR042203">
    <property type="entry name" value="Leu/Phe-tRNA_Trfase_C"/>
</dbReference>
<evidence type="ECO:0000256" key="4">
    <source>
        <dbReference type="HAMAP-Rule" id="MF_00688"/>
    </source>
</evidence>
<dbReference type="GO" id="GO:0030163">
    <property type="term" value="P:protein catabolic process"/>
    <property type="evidence" value="ECO:0007669"/>
    <property type="project" value="UniProtKB-UniRule"/>
</dbReference>
<keyword evidence="3 4" id="KW-0012">Acyltransferase</keyword>
<protein>
    <recommendedName>
        <fullName evidence="4">Leucyl/phenylalanyl-tRNA--protein transferase</fullName>
        <ecNumber evidence="4">2.3.2.6</ecNumber>
    </recommendedName>
    <alternativeName>
        <fullName evidence="4">L/F-transferase</fullName>
    </alternativeName>
    <alternativeName>
        <fullName evidence="4">Leucyltransferase</fullName>
    </alternativeName>
    <alternativeName>
        <fullName evidence="4">Phenyalanyltransferase</fullName>
    </alternativeName>
</protein>
<proteinExistence type="inferred from homology"/>
<dbReference type="NCBIfam" id="TIGR00667">
    <property type="entry name" value="aat"/>
    <property type="match status" value="1"/>
</dbReference>
<dbReference type="Pfam" id="PF03588">
    <property type="entry name" value="Leu_Phe_trans"/>
    <property type="match status" value="1"/>
</dbReference>
<organism evidence="5 6">
    <name type="scientific">Dichotomicrobium thermohalophilum</name>
    <dbReference type="NCBI Taxonomy" id="933063"/>
    <lineage>
        <taxon>Bacteria</taxon>
        <taxon>Pseudomonadati</taxon>
        <taxon>Pseudomonadota</taxon>
        <taxon>Alphaproteobacteria</taxon>
        <taxon>Hyphomicrobiales</taxon>
        <taxon>Hyphomicrobiaceae</taxon>
        <taxon>Dichotomicrobium</taxon>
    </lineage>
</organism>
<name>A0A397Q4X6_9HYPH</name>
<dbReference type="PANTHER" id="PTHR30098:SF2">
    <property type="entry name" value="LEUCYL_PHENYLALANYL-TRNA--PROTEIN TRANSFERASE"/>
    <property type="match status" value="1"/>
</dbReference>
<dbReference type="EC" id="2.3.2.6" evidence="4"/>
<comment type="catalytic activity">
    <reaction evidence="4">
        <text>N-terminal L-arginyl-[protein] + L-leucyl-tRNA(Leu) = N-terminal L-leucyl-L-arginyl-[protein] + tRNA(Leu) + H(+)</text>
        <dbReference type="Rhea" id="RHEA:50416"/>
        <dbReference type="Rhea" id="RHEA-COMP:9613"/>
        <dbReference type="Rhea" id="RHEA-COMP:9622"/>
        <dbReference type="Rhea" id="RHEA-COMP:12672"/>
        <dbReference type="Rhea" id="RHEA-COMP:12673"/>
        <dbReference type="ChEBI" id="CHEBI:15378"/>
        <dbReference type="ChEBI" id="CHEBI:64719"/>
        <dbReference type="ChEBI" id="CHEBI:78442"/>
        <dbReference type="ChEBI" id="CHEBI:78494"/>
        <dbReference type="ChEBI" id="CHEBI:133044"/>
        <dbReference type="EC" id="2.3.2.6"/>
    </reaction>
</comment>
<keyword evidence="1 4" id="KW-0963">Cytoplasm</keyword>
<dbReference type="HAMAP" id="MF_00688">
    <property type="entry name" value="Leu_Phe_trans"/>
    <property type="match status" value="1"/>
</dbReference>
<evidence type="ECO:0000313" key="5">
    <source>
        <dbReference type="EMBL" id="RIA55469.1"/>
    </source>
</evidence>
<gene>
    <name evidence="4" type="primary">aat</name>
    <name evidence="5" type="ORF">BXY53_0535</name>
</gene>
<dbReference type="AlphaFoldDB" id="A0A397Q4X6"/>